<name>A0A0G0PR86_9BACT</name>
<dbReference type="SUPFAM" id="SSF51735">
    <property type="entry name" value="NAD(P)-binding Rossmann-fold domains"/>
    <property type="match status" value="1"/>
</dbReference>
<evidence type="ECO:0000313" key="4">
    <source>
        <dbReference type="EMBL" id="KKR30458.1"/>
    </source>
</evidence>
<dbReference type="Gene3D" id="3.90.25.10">
    <property type="entry name" value="UDP-galactose 4-epimerase, domain 1"/>
    <property type="match status" value="1"/>
</dbReference>
<reference evidence="4 5" key="1">
    <citation type="journal article" date="2015" name="Nature">
        <title>rRNA introns, odd ribosomes, and small enigmatic genomes across a large radiation of phyla.</title>
        <authorList>
            <person name="Brown C.T."/>
            <person name="Hug L.A."/>
            <person name="Thomas B.C."/>
            <person name="Sharon I."/>
            <person name="Castelle C.J."/>
            <person name="Singh A."/>
            <person name="Wilkins M.J."/>
            <person name="Williams K.H."/>
            <person name="Banfield J.F."/>
        </authorList>
    </citation>
    <scope>NUCLEOTIDE SEQUENCE [LARGE SCALE GENOMIC DNA]</scope>
</reference>
<sequence length="304" mass="34462">MKGLILVTGSEGLVGSRFVELSELKDSLHLPKEVELDITDKSELKAVFRSFDFRAVVHFAAFTDVAKAEEERGDKYGDCWQVNVEGTRNLVEAVKPHKARIHFIQISTDMVFSGSTWDPGAYKEDHSPEKDSNKVSWYGFTKAEAERIVQSTLGASATVLRIIYPVRAKFDKKLDYIRKPLQLYDEGKLYPMFTDQQISISFVDEVSLALDKIIIEGYRGIFHAASRDTTTPHKLLSFCLEKTRGIKNAVKPTTLKEFLQKTEASAQRYPKFGGLRVEETEQKLGMRFSTWKQIVEKLVNQGLG</sequence>
<dbReference type="Proteomes" id="UP000034793">
    <property type="component" value="Unassembled WGS sequence"/>
</dbReference>
<comment type="similarity">
    <text evidence="1 2">Belongs to the dTDP-4-dehydrorhamnose reductase family.</text>
</comment>
<dbReference type="Pfam" id="PF04321">
    <property type="entry name" value="RmlD_sub_bind"/>
    <property type="match status" value="1"/>
</dbReference>
<dbReference type="PANTHER" id="PTHR10491:SF4">
    <property type="entry name" value="METHIONINE ADENOSYLTRANSFERASE 2 SUBUNIT BETA"/>
    <property type="match status" value="1"/>
</dbReference>
<dbReference type="AlphaFoldDB" id="A0A0G0PR86"/>
<comment type="caution">
    <text evidence="4">The sequence shown here is derived from an EMBL/GenBank/DDBJ whole genome shotgun (WGS) entry which is preliminary data.</text>
</comment>
<dbReference type="EMBL" id="LBXL01000006">
    <property type="protein sequence ID" value="KKR30458.1"/>
    <property type="molecule type" value="Genomic_DNA"/>
</dbReference>
<evidence type="ECO:0000256" key="2">
    <source>
        <dbReference type="RuleBase" id="RU364082"/>
    </source>
</evidence>
<dbReference type="Gene3D" id="3.40.50.720">
    <property type="entry name" value="NAD(P)-binding Rossmann-like Domain"/>
    <property type="match status" value="1"/>
</dbReference>
<dbReference type="EC" id="1.1.1.133" evidence="2"/>
<dbReference type="InterPro" id="IPR029903">
    <property type="entry name" value="RmlD-like-bd"/>
</dbReference>
<feature type="domain" description="RmlD-like substrate binding" evidence="3">
    <location>
        <begin position="5"/>
        <end position="301"/>
    </location>
</feature>
<dbReference type="GO" id="GO:0019305">
    <property type="term" value="P:dTDP-rhamnose biosynthetic process"/>
    <property type="evidence" value="ECO:0007669"/>
    <property type="project" value="UniProtKB-UniPathway"/>
</dbReference>
<comment type="function">
    <text evidence="2">Catalyzes the reduction of dTDP-6-deoxy-L-lyxo-4-hexulose to yield dTDP-L-rhamnose.</text>
</comment>
<dbReference type="InterPro" id="IPR005913">
    <property type="entry name" value="dTDP_dehydrorham_reduct"/>
</dbReference>
<proteinExistence type="inferred from homology"/>
<gene>
    <name evidence="4" type="ORF">UT61_C0006G0014</name>
</gene>
<organism evidence="4 5">
    <name type="scientific">Candidatus Woesebacteria bacterium GW2011_GWA1_39_8</name>
    <dbReference type="NCBI Taxonomy" id="1618552"/>
    <lineage>
        <taxon>Bacteria</taxon>
        <taxon>Candidatus Woeseibacteriota</taxon>
    </lineage>
</organism>
<dbReference type="GO" id="GO:0008831">
    <property type="term" value="F:dTDP-4-dehydrorhamnose reductase activity"/>
    <property type="evidence" value="ECO:0007669"/>
    <property type="project" value="UniProtKB-EC"/>
</dbReference>
<evidence type="ECO:0000313" key="5">
    <source>
        <dbReference type="Proteomes" id="UP000034793"/>
    </source>
</evidence>
<dbReference type="InterPro" id="IPR036291">
    <property type="entry name" value="NAD(P)-bd_dom_sf"/>
</dbReference>
<protein>
    <recommendedName>
        <fullName evidence="2">dTDP-4-dehydrorhamnose reductase</fullName>
        <ecNumber evidence="2">1.1.1.133</ecNumber>
    </recommendedName>
</protein>
<keyword evidence="2" id="KW-0560">Oxidoreductase</keyword>
<dbReference type="UniPathway" id="UPA00124"/>
<dbReference type="PANTHER" id="PTHR10491">
    <property type="entry name" value="DTDP-4-DEHYDRORHAMNOSE REDUCTASE"/>
    <property type="match status" value="1"/>
</dbReference>
<accession>A0A0G0PR86</accession>
<evidence type="ECO:0000256" key="1">
    <source>
        <dbReference type="ARBA" id="ARBA00010944"/>
    </source>
</evidence>
<evidence type="ECO:0000259" key="3">
    <source>
        <dbReference type="Pfam" id="PF04321"/>
    </source>
</evidence>
<keyword evidence="2" id="KW-0521">NADP</keyword>
<comment type="pathway">
    <text evidence="2">Carbohydrate biosynthesis; dTDP-L-rhamnose biosynthesis.</text>
</comment>